<dbReference type="CDD" id="cd17470">
    <property type="entry name" value="T3SS_Flik_C"/>
    <property type="match status" value="1"/>
</dbReference>
<proteinExistence type="predicted"/>
<dbReference type="Pfam" id="PF02120">
    <property type="entry name" value="Flg_hook"/>
    <property type="match status" value="1"/>
</dbReference>
<dbReference type="PANTHER" id="PTHR37533:SF2">
    <property type="entry name" value="FLAGELLAR HOOK-LENGTH CONTROL PROTEIN"/>
    <property type="match status" value="1"/>
</dbReference>
<dbReference type="AlphaFoldDB" id="A0A4Y6V0E8"/>
<evidence type="ECO:0000313" key="4">
    <source>
        <dbReference type="EMBL" id="QDH22854.1"/>
    </source>
</evidence>
<feature type="compositionally biased region" description="Basic and acidic residues" evidence="2">
    <location>
        <begin position="424"/>
        <end position="434"/>
    </location>
</feature>
<reference evidence="4 5" key="1">
    <citation type="submission" date="2019-06" db="EMBL/GenBank/DDBJ databases">
        <title>Saccharibacillus brassicae sp. nov., an endophytic bacterium isolated from Chinese cabbage seeds (Brassica pekinensis).</title>
        <authorList>
            <person name="Jiang L."/>
            <person name="Lee J."/>
            <person name="Kim S.W."/>
        </authorList>
    </citation>
    <scope>NUCLEOTIDE SEQUENCE [LARGE SCALE GENOMIC DNA]</scope>
    <source>
        <strain evidence="5">KCTC 43072 / ATSA2</strain>
    </source>
</reference>
<feature type="region of interest" description="Disordered" evidence="2">
    <location>
        <begin position="234"/>
        <end position="294"/>
    </location>
</feature>
<feature type="compositionally biased region" description="Polar residues" evidence="2">
    <location>
        <begin position="405"/>
        <end position="423"/>
    </location>
</feature>
<dbReference type="EMBL" id="CP041217">
    <property type="protein sequence ID" value="QDH22854.1"/>
    <property type="molecule type" value="Genomic_DNA"/>
</dbReference>
<accession>A0A4Y6V0E8</accession>
<dbReference type="OrthoDB" id="2380967at2"/>
<gene>
    <name evidence="4" type="ORF">FFV09_19575</name>
</gene>
<keyword evidence="1" id="KW-0175">Coiled coil</keyword>
<dbReference type="PANTHER" id="PTHR37533">
    <property type="entry name" value="FLAGELLAR HOOK-LENGTH CONTROL PROTEIN"/>
    <property type="match status" value="1"/>
</dbReference>
<dbReference type="InterPro" id="IPR052563">
    <property type="entry name" value="FliK"/>
</dbReference>
<evidence type="ECO:0000256" key="1">
    <source>
        <dbReference type="SAM" id="Coils"/>
    </source>
</evidence>
<evidence type="ECO:0000313" key="5">
    <source>
        <dbReference type="Proteomes" id="UP000316968"/>
    </source>
</evidence>
<feature type="region of interest" description="Disordered" evidence="2">
    <location>
        <begin position="405"/>
        <end position="439"/>
    </location>
</feature>
<feature type="compositionally biased region" description="Low complexity" evidence="2">
    <location>
        <begin position="265"/>
        <end position="281"/>
    </location>
</feature>
<dbReference type="InterPro" id="IPR021136">
    <property type="entry name" value="Flagellar_hook_control-like_C"/>
</dbReference>
<protein>
    <recommendedName>
        <fullName evidence="3">Flagellar hook-length control protein-like C-terminal domain-containing protein</fullName>
    </recommendedName>
</protein>
<dbReference type="Proteomes" id="UP000316968">
    <property type="component" value="Chromosome"/>
</dbReference>
<feature type="domain" description="Flagellar hook-length control protein-like C-terminal" evidence="3">
    <location>
        <begin position="333"/>
        <end position="410"/>
    </location>
</feature>
<evidence type="ECO:0000259" key="3">
    <source>
        <dbReference type="Pfam" id="PF02120"/>
    </source>
</evidence>
<sequence>MGMSISGMTTGAPAAPAAAAAGSKAGTVTVASGAAALFGQSLQQLMGAAVSATGSTTTAIAAETPANPILSALQQLITATEQTSGENQQSNDGAAEELEQKLDELMQQLDVLDEQLTENPELMPMLQGWIQQAQALLGSVEEAGGTEQEQPAGNAVQALASNPATLKFALQDTVAQLIDLQQSDQAAPAVKVQAQQALAALEQTIQTVDSDTQTKAKQGLTQQPAAVVQLADDAQPTKNDQTVSKPAAEAQATNTAESKIVSAKSQSQQAGTQQEGQSSEEASQEIKPQGTITAGELAMRTNGTTPAKPVEAVPVHRMAQEVEKLVVDRLEILQKQGFTEAKISLTPDHLGKVDIRITMHAGQLVAHFVTEHAAAKDMLEQQMVQLRGSLQGQGLTVERLEVTQSSSLQSQMDQNGGQASSRQQQEKRSRAREEANDDAILAAELGEELGEWLRQKTAAQSGSSFIAEA</sequence>
<dbReference type="InterPro" id="IPR038610">
    <property type="entry name" value="FliK-like_C_sf"/>
</dbReference>
<keyword evidence="5" id="KW-1185">Reference proteome</keyword>
<name>A0A4Y6V0E8_SACBS</name>
<feature type="coiled-coil region" evidence="1">
    <location>
        <begin position="88"/>
        <end position="115"/>
    </location>
</feature>
<dbReference type="KEGG" id="saca:FFV09_19575"/>
<organism evidence="4 5">
    <name type="scientific">Saccharibacillus brassicae</name>
    <dbReference type="NCBI Taxonomy" id="2583377"/>
    <lineage>
        <taxon>Bacteria</taxon>
        <taxon>Bacillati</taxon>
        <taxon>Bacillota</taxon>
        <taxon>Bacilli</taxon>
        <taxon>Bacillales</taxon>
        <taxon>Paenibacillaceae</taxon>
        <taxon>Saccharibacillus</taxon>
    </lineage>
</organism>
<evidence type="ECO:0000256" key="2">
    <source>
        <dbReference type="SAM" id="MobiDB-lite"/>
    </source>
</evidence>
<dbReference type="Gene3D" id="3.30.750.140">
    <property type="match status" value="1"/>
</dbReference>